<dbReference type="Proteomes" id="UP000241764">
    <property type="component" value="Unassembled WGS sequence"/>
</dbReference>
<dbReference type="NCBIfam" id="NF008453">
    <property type="entry name" value="PRK11308.1"/>
    <property type="match status" value="2"/>
</dbReference>
<evidence type="ECO:0000313" key="8">
    <source>
        <dbReference type="Proteomes" id="UP000241764"/>
    </source>
</evidence>
<dbReference type="PANTHER" id="PTHR43776">
    <property type="entry name" value="TRANSPORT ATP-BINDING PROTEIN"/>
    <property type="match status" value="1"/>
</dbReference>
<dbReference type="CDD" id="cd03257">
    <property type="entry name" value="ABC_NikE_OppD_transporters"/>
    <property type="match status" value="2"/>
</dbReference>
<feature type="domain" description="ABC transporter" evidence="6">
    <location>
        <begin position="353"/>
        <end position="600"/>
    </location>
</feature>
<organism evidence="7 8">
    <name type="scientific">Phyllobacterium sophorae</name>
    <dbReference type="NCBI Taxonomy" id="1520277"/>
    <lineage>
        <taxon>Bacteria</taxon>
        <taxon>Pseudomonadati</taxon>
        <taxon>Pseudomonadota</taxon>
        <taxon>Alphaproteobacteria</taxon>
        <taxon>Hyphomicrobiales</taxon>
        <taxon>Phyllobacteriaceae</taxon>
        <taxon>Phyllobacterium</taxon>
    </lineage>
</organism>
<comment type="similarity">
    <text evidence="2">Belongs to the ABC transporter superfamily.</text>
</comment>
<dbReference type="InterPro" id="IPR027417">
    <property type="entry name" value="P-loop_NTPase"/>
</dbReference>
<dbReference type="GO" id="GO:0016887">
    <property type="term" value="F:ATP hydrolysis activity"/>
    <property type="evidence" value="ECO:0007669"/>
    <property type="project" value="InterPro"/>
</dbReference>
<dbReference type="InterPro" id="IPR050319">
    <property type="entry name" value="ABC_transp_ATP-bind"/>
</dbReference>
<evidence type="ECO:0000259" key="6">
    <source>
        <dbReference type="PROSITE" id="PS50893"/>
    </source>
</evidence>
<dbReference type="GO" id="GO:0055085">
    <property type="term" value="P:transmembrane transport"/>
    <property type="evidence" value="ECO:0007669"/>
    <property type="project" value="UniProtKB-ARBA"/>
</dbReference>
<dbReference type="EMBL" id="PGGM01000023">
    <property type="protein sequence ID" value="PSH56397.1"/>
    <property type="molecule type" value="Genomic_DNA"/>
</dbReference>
<dbReference type="PROSITE" id="PS00211">
    <property type="entry name" value="ABC_TRANSPORTER_1"/>
    <property type="match status" value="2"/>
</dbReference>
<comment type="subcellular location">
    <subcellularLocation>
        <location evidence="1">Cell inner membrane</location>
        <topology evidence="1">Peripheral membrane protein</topology>
    </subcellularLocation>
</comment>
<keyword evidence="3" id="KW-0813">Transport</keyword>
<name>A0A2P7AQ98_9HYPH</name>
<dbReference type="GO" id="GO:0005524">
    <property type="term" value="F:ATP binding"/>
    <property type="evidence" value="ECO:0007669"/>
    <property type="project" value="UniProtKB-KW"/>
</dbReference>
<evidence type="ECO:0000256" key="3">
    <source>
        <dbReference type="ARBA" id="ARBA00022448"/>
    </source>
</evidence>
<dbReference type="InterPro" id="IPR013563">
    <property type="entry name" value="Oligopep_ABC_C"/>
</dbReference>
<accession>A0A2P7AQ98</accession>
<gene>
    <name evidence="7" type="ORF">CU103_29935</name>
</gene>
<dbReference type="RefSeq" id="WP_106667670.1">
    <property type="nucleotide sequence ID" value="NZ_PGGM01000023.1"/>
</dbReference>
<dbReference type="Pfam" id="PF08352">
    <property type="entry name" value="oligo_HPY"/>
    <property type="match status" value="2"/>
</dbReference>
<dbReference type="Pfam" id="PF00005">
    <property type="entry name" value="ABC_tran"/>
    <property type="match status" value="2"/>
</dbReference>
<dbReference type="AlphaFoldDB" id="A0A2P7AQ98"/>
<keyword evidence="5 7" id="KW-0067">ATP-binding</keyword>
<dbReference type="SUPFAM" id="SSF52540">
    <property type="entry name" value="P-loop containing nucleoside triphosphate hydrolases"/>
    <property type="match status" value="2"/>
</dbReference>
<evidence type="ECO:0000256" key="5">
    <source>
        <dbReference type="ARBA" id="ARBA00022840"/>
    </source>
</evidence>
<keyword evidence="4" id="KW-0547">Nucleotide-binding</keyword>
<feature type="domain" description="ABC transporter" evidence="6">
    <location>
        <begin position="11"/>
        <end position="256"/>
    </location>
</feature>
<proteinExistence type="inferred from homology"/>
<dbReference type="InterPro" id="IPR003593">
    <property type="entry name" value="AAA+_ATPase"/>
</dbReference>
<dbReference type="GO" id="GO:0005886">
    <property type="term" value="C:plasma membrane"/>
    <property type="evidence" value="ECO:0007669"/>
    <property type="project" value="UniProtKB-SubCell"/>
</dbReference>
<dbReference type="OrthoDB" id="9802264at2"/>
<dbReference type="InterPro" id="IPR003439">
    <property type="entry name" value="ABC_transporter-like_ATP-bd"/>
</dbReference>
<dbReference type="InterPro" id="IPR017871">
    <property type="entry name" value="ABC_transporter-like_CS"/>
</dbReference>
<dbReference type="PANTHER" id="PTHR43776:SF7">
    <property type="entry name" value="D,D-DIPEPTIDE TRANSPORT ATP-BINDING PROTEIN DDPF-RELATED"/>
    <property type="match status" value="1"/>
</dbReference>
<evidence type="ECO:0000256" key="2">
    <source>
        <dbReference type="ARBA" id="ARBA00005417"/>
    </source>
</evidence>
<dbReference type="Gene3D" id="3.40.50.300">
    <property type="entry name" value="P-loop containing nucleotide triphosphate hydrolases"/>
    <property type="match status" value="2"/>
</dbReference>
<keyword evidence="8" id="KW-1185">Reference proteome</keyword>
<dbReference type="NCBIfam" id="NF007739">
    <property type="entry name" value="PRK10419.1"/>
    <property type="match status" value="2"/>
</dbReference>
<protein>
    <submittedName>
        <fullName evidence="7">ABC transporter ATP-binding protein</fullName>
    </submittedName>
</protein>
<dbReference type="SMART" id="SM00382">
    <property type="entry name" value="AAA"/>
    <property type="match status" value="2"/>
</dbReference>
<dbReference type="PROSITE" id="PS50893">
    <property type="entry name" value="ABC_TRANSPORTER_2"/>
    <property type="match status" value="2"/>
</dbReference>
<comment type="caution">
    <text evidence="7">The sequence shown here is derived from an EMBL/GenBank/DDBJ whole genome shotgun (WGS) entry which is preliminary data.</text>
</comment>
<evidence type="ECO:0000256" key="4">
    <source>
        <dbReference type="ARBA" id="ARBA00022741"/>
    </source>
</evidence>
<evidence type="ECO:0000256" key="1">
    <source>
        <dbReference type="ARBA" id="ARBA00004417"/>
    </source>
</evidence>
<evidence type="ECO:0000313" key="7">
    <source>
        <dbReference type="EMBL" id="PSH56397.1"/>
    </source>
</evidence>
<sequence length="619" mass="67122">MGRTYREGPLLEVKGLTISHGAIPITTSVDIVLKRGETIAIVGESGSGKSLTARAIAGILPPGMSATGAVTLDGIPLMRVSESELRKIRGFRVSMLMQDPFTMLNPLMLAGDHIDEMLRHRPEFASRAARAEEVKRRLAEVGIVDEDVARRLPFQLSGGMCQRVALAAALARDPELLIADEPSTALDVTTQAEIIKLLRRVQRERHMGLILITHNLRLAFSTCQRIYVLYAGSILELGDAAAVESQPFHPYTLGLLLSEPPVDLRVPRLPAIRGSVPRAGDVASSCAFADRCDWVKEICRTGKPPLAAREASRFTACIRQHEIQGELDALRTAAVLAAPPITRPHGETAGALVRVDLLAKTFAAKRRRPIYAVKSVSLHVMPGESVGLVGESGSGKTTLGRCLVGLETPTAGKILVNGIAAEDFGAMTKVDRALVRRTIQMVFQDPYSTLNPRHSVGRALGEALQACAGATSAATPERIASLLEEVGLSPAYAMRRPATLSGGERQRVAIARALAVKPAILVCDEPVSALDVSVQAQVLNLFRRLQVERELSYLFISHDLAVVRQITERIYVLYLGEIVEEGPTERVIENPHHPYTRRLVESIPRSALPRPPCPGDIRT</sequence>
<dbReference type="GO" id="GO:0015833">
    <property type="term" value="P:peptide transport"/>
    <property type="evidence" value="ECO:0007669"/>
    <property type="project" value="InterPro"/>
</dbReference>
<reference evidence="8" key="1">
    <citation type="submission" date="2017-11" db="EMBL/GenBank/DDBJ databases">
        <authorList>
            <person name="Kuznetsova I."/>
            <person name="Sazanova A."/>
            <person name="Chirak E."/>
            <person name="Safronova V."/>
            <person name="Willems A."/>
        </authorList>
    </citation>
    <scope>NUCLEOTIDE SEQUENCE [LARGE SCALE GENOMIC DNA]</scope>
    <source>
        <strain evidence="8">CCBAU 03422</strain>
    </source>
</reference>
<dbReference type="NCBIfam" id="TIGR01727">
    <property type="entry name" value="oligo_HPY"/>
    <property type="match status" value="1"/>
</dbReference>